<dbReference type="GO" id="GO:0004553">
    <property type="term" value="F:hydrolase activity, hydrolyzing O-glycosyl compounds"/>
    <property type="evidence" value="ECO:0007669"/>
    <property type="project" value="InterPro"/>
</dbReference>
<dbReference type="Gene3D" id="3.20.20.80">
    <property type="entry name" value="Glycosidases"/>
    <property type="match status" value="1"/>
</dbReference>
<feature type="non-terminal residue" evidence="4">
    <location>
        <position position="1"/>
    </location>
</feature>
<sequence length="206" mass="23377">YSTYAGTLYDWNQLHPRITTAIREVDSDTPILIGGMSYSAVGWLPYLQPTGDTRTVYTAHQYEPMQYTHQSPPLEHSYPGAFDTDWDGVDDQFNQAWLENLLSTVDTFASTHGVPVAVNEFGVVRWEPGAADFMDDQMNAFEELGVNHALWLWEAVWEPRAELNDDFNFLHGPDPDHHAEVSSSELIDVIVQHWGRNTVHPSDLSE</sequence>
<comment type="caution">
    <text evidence="4">The sequence shown here is derived from an EMBL/GenBank/DDBJ whole genome shotgun (WGS) entry which is preliminary data.</text>
</comment>
<keyword evidence="1" id="KW-0378">Hydrolase</keyword>
<gene>
    <name evidence="4" type="ORF">S01H1_81163</name>
</gene>
<feature type="domain" description="Glycoside hydrolase family 5" evidence="3">
    <location>
        <begin position="10"/>
        <end position="154"/>
    </location>
</feature>
<accession>X0ZWA0</accession>
<evidence type="ECO:0000259" key="3">
    <source>
        <dbReference type="Pfam" id="PF00150"/>
    </source>
</evidence>
<organism evidence="4">
    <name type="scientific">marine sediment metagenome</name>
    <dbReference type="NCBI Taxonomy" id="412755"/>
    <lineage>
        <taxon>unclassified sequences</taxon>
        <taxon>metagenomes</taxon>
        <taxon>ecological metagenomes</taxon>
    </lineage>
</organism>
<dbReference type="GO" id="GO:0000272">
    <property type="term" value="P:polysaccharide catabolic process"/>
    <property type="evidence" value="ECO:0007669"/>
    <property type="project" value="InterPro"/>
</dbReference>
<dbReference type="EMBL" id="BARS01054892">
    <property type="protein sequence ID" value="GAG52346.1"/>
    <property type="molecule type" value="Genomic_DNA"/>
</dbReference>
<name>X0ZWA0_9ZZZZ</name>
<reference evidence="4" key="1">
    <citation type="journal article" date="2014" name="Front. Microbiol.">
        <title>High frequency of phylogenetically diverse reductive dehalogenase-homologous genes in deep subseafloor sedimentary metagenomes.</title>
        <authorList>
            <person name="Kawai M."/>
            <person name="Futagami T."/>
            <person name="Toyoda A."/>
            <person name="Takaki Y."/>
            <person name="Nishi S."/>
            <person name="Hori S."/>
            <person name="Arai W."/>
            <person name="Tsubouchi T."/>
            <person name="Morono Y."/>
            <person name="Uchiyama I."/>
            <person name="Ito T."/>
            <person name="Fujiyama A."/>
            <person name="Inagaki F."/>
            <person name="Takami H."/>
        </authorList>
    </citation>
    <scope>NUCLEOTIDE SEQUENCE</scope>
    <source>
        <strain evidence="4">Expedition CK06-06</strain>
    </source>
</reference>
<dbReference type="InterPro" id="IPR001547">
    <property type="entry name" value="Glyco_hydro_5"/>
</dbReference>
<dbReference type="SUPFAM" id="SSF51445">
    <property type="entry name" value="(Trans)glycosidases"/>
    <property type="match status" value="1"/>
</dbReference>
<evidence type="ECO:0000256" key="2">
    <source>
        <dbReference type="ARBA" id="ARBA00023295"/>
    </source>
</evidence>
<protein>
    <recommendedName>
        <fullName evidence="3">Glycoside hydrolase family 5 domain-containing protein</fullName>
    </recommendedName>
</protein>
<evidence type="ECO:0000256" key="1">
    <source>
        <dbReference type="ARBA" id="ARBA00022801"/>
    </source>
</evidence>
<dbReference type="Pfam" id="PF00150">
    <property type="entry name" value="Cellulase"/>
    <property type="match status" value="1"/>
</dbReference>
<keyword evidence="2" id="KW-0326">Glycosidase</keyword>
<proteinExistence type="predicted"/>
<dbReference type="InterPro" id="IPR017853">
    <property type="entry name" value="GH"/>
</dbReference>
<dbReference type="AlphaFoldDB" id="X0ZWA0"/>
<evidence type="ECO:0000313" key="4">
    <source>
        <dbReference type="EMBL" id="GAG52346.1"/>
    </source>
</evidence>